<gene>
    <name evidence="3" type="primary">LOC106477343</name>
</gene>
<feature type="compositionally biased region" description="Low complexity" evidence="1">
    <location>
        <begin position="141"/>
        <end position="163"/>
    </location>
</feature>
<keyword evidence="2" id="KW-1185">Reference proteome</keyword>
<proteinExistence type="predicted"/>
<feature type="region of interest" description="Disordered" evidence="1">
    <location>
        <begin position="1"/>
        <end position="31"/>
    </location>
</feature>
<dbReference type="GeneID" id="106477343"/>
<accession>A0ABM1C372</accession>
<feature type="region of interest" description="Disordered" evidence="1">
    <location>
        <begin position="88"/>
        <end position="185"/>
    </location>
</feature>
<feature type="non-terminal residue" evidence="3">
    <location>
        <position position="1"/>
    </location>
</feature>
<feature type="compositionally biased region" description="Basic and acidic residues" evidence="1">
    <location>
        <begin position="107"/>
        <end position="117"/>
    </location>
</feature>
<protein>
    <submittedName>
        <fullName evidence="3">Uncharacterized protein LOC106477343</fullName>
    </submittedName>
</protein>
<feature type="non-terminal residue" evidence="3">
    <location>
        <position position="294"/>
    </location>
</feature>
<dbReference type="Proteomes" id="UP000694941">
    <property type="component" value="Unplaced"/>
</dbReference>
<feature type="compositionally biased region" description="Low complexity" evidence="1">
    <location>
        <begin position="1"/>
        <end position="19"/>
    </location>
</feature>
<sequence length="294" mass="32539">NEKTKSSTVGHSVLSSSDSENGSSHARRHQDGCEDLFTERFSQLHTSILESSDERVSVFTQQNMKINNPQNIKRKLTSDETVVNKPLTAYNKVDNRPESLCQNSSDKCLESETETGKKQGMRLELSQNVEKDESSLRHGQTTPTPDISISPTSTSSSTTPTTSNRDPDSYPSTPLDSNPPSPLQNLKNKFLFVESTPETVAQAHNLIFPETPGSISGQSPNRLPNRGSSCGVFSVDLSLMKSLRLFPNNKECTCGQLVIASRESQYKILHFHNGGLEKLASVFEEWDFLSKSKK</sequence>
<organism evidence="2 3">
    <name type="scientific">Limulus polyphemus</name>
    <name type="common">Atlantic horseshoe crab</name>
    <dbReference type="NCBI Taxonomy" id="6850"/>
    <lineage>
        <taxon>Eukaryota</taxon>
        <taxon>Metazoa</taxon>
        <taxon>Ecdysozoa</taxon>
        <taxon>Arthropoda</taxon>
        <taxon>Chelicerata</taxon>
        <taxon>Merostomata</taxon>
        <taxon>Xiphosura</taxon>
        <taxon>Limulidae</taxon>
        <taxon>Limulus</taxon>
    </lineage>
</organism>
<evidence type="ECO:0000256" key="1">
    <source>
        <dbReference type="SAM" id="MobiDB-lite"/>
    </source>
</evidence>
<name>A0ABM1C372_LIMPO</name>
<dbReference type="RefSeq" id="XP_013793378.1">
    <property type="nucleotide sequence ID" value="XM_013937924.1"/>
</dbReference>
<evidence type="ECO:0000313" key="2">
    <source>
        <dbReference type="Proteomes" id="UP000694941"/>
    </source>
</evidence>
<reference evidence="3" key="1">
    <citation type="submission" date="2025-08" db="UniProtKB">
        <authorList>
            <consortium name="RefSeq"/>
        </authorList>
    </citation>
    <scope>IDENTIFICATION</scope>
    <source>
        <tissue evidence="3">Muscle</tissue>
    </source>
</reference>
<evidence type="ECO:0000313" key="3">
    <source>
        <dbReference type="RefSeq" id="XP_013793378.1"/>
    </source>
</evidence>